<dbReference type="SUPFAM" id="SSF52540">
    <property type="entry name" value="P-loop containing nucleoside triphosphate hydrolases"/>
    <property type="match status" value="1"/>
</dbReference>
<accession>B0RHP9</accession>
<dbReference type="InterPro" id="IPR027417">
    <property type="entry name" value="P-loop_NTPase"/>
</dbReference>
<evidence type="ECO:0000313" key="2">
    <source>
        <dbReference type="Proteomes" id="UP000001318"/>
    </source>
</evidence>
<gene>
    <name evidence="1" type="ordered locus">CMS2528</name>
</gene>
<dbReference type="Pfam" id="PF13304">
    <property type="entry name" value="AAA_21"/>
    <property type="match status" value="1"/>
</dbReference>
<dbReference type="HOGENOM" id="CLU_028965_0_1_11"/>
<dbReference type="InterPro" id="IPR051396">
    <property type="entry name" value="Bact_Antivir_Def_Nuclease"/>
</dbReference>
<dbReference type="eggNOG" id="COG1106">
    <property type="taxonomic scope" value="Bacteria"/>
</dbReference>
<dbReference type="RefSeq" id="WP_012299796.1">
    <property type="nucleotide sequence ID" value="NC_010407.1"/>
</dbReference>
<dbReference type="GeneID" id="32917164"/>
<proteinExistence type="predicted"/>
<dbReference type="GO" id="GO:0005524">
    <property type="term" value="F:ATP binding"/>
    <property type="evidence" value="ECO:0007669"/>
    <property type="project" value="InterPro"/>
</dbReference>
<sequence>MERLFTWRTLVYAYYYDHQGSRFEIGGVKIAKLDFEYKNDSEHTTPLPTQFTTLDNTYAPLGQDESYYANLLNLFGVKETKRILAAVGDMAVDLRRFEKLRSEPVVFESLMRDITGSTVTGTYARILAGDGQDSFALKYTRPSTNDLAESVILDFAVQPESFPPTNVHVLVGRNGSGKTTHLRDMALSLLGPSAGESIGTFREHADVLPDIANVVYVSFSAFDNAILPHEDSVDKYEVRYSYVGLVTSAPENETSRTFGTSHSEDHISIESRARDKIVPTRTRAPEELAEEFARSAWVVVREKSRGLWREALETLESDPIFADADVSSLAQLHHEPSFKQFAAHAKIIYGTLSSGHKIVLLTVTRLAQSVTEKSLVLIDEPEGHLHPPLLSAFIRTLSNLMSSRNGIAIVATHSPVVLQEVPRNSAWKIRRVAGVSRANRLKVESFGENIGVLTSSVFGLEVSASGFHKLLLDTAAEVRDFYLVLERFNGQIGGDGRALLLSWFANQGLPVRSFKANRDWPGYE</sequence>
<dbReference type="Proteomes" id="UP000001318">
    <property type="component" value="Chromosome"/>
</dbReference>
<dbReference type="GO" id="GO:0016887">
    <property type="term" value="F:ATP hydrolysis activity"/>
    <property type="evidence" value="ECO:0007669"/>
    <property type="project" value="InterPro"/>
</dbReference>
<dbReference type="Gene3D" id="3.40.50.300">
    <property type="entry name" value="P-loop containing nucleotide triphosphate hydrolases"/>
    <property type="match status" value="1"/>
</dbReference>
<dbReference type="STRING" id="31964.CMS2528"/>
<dbReference type="PANTHER" id="PTHR43581">
    <property type="entry name" value="ATP/GTP PHOSPHATASE"/>
    <property type="match status" value="1"/>
</dbReference>
<dbReference type="PANTHER" id="PTHR43581:SF2">
    <property type="entry name" value="EXCINUCLEASE ATPASE SUBUNIT"/>
    <property type="match status" value="1"/>
</dbReference>
<keyword evidence="2" id="KW-1185">Reference proteome</keyword>
<dbReference type="OrthoDB" id="9816534at2"/>
<protein>
    <submittedName>
        <fullName evidence="1">Lambdoid prophage protein</fullName>
    </submittedName>
</protein>
<name>B0RHP9_CLASE</name>
<dbReference type="EMBL" id="AM849034">
    <property type="protein sequence ID" value="CAQ02610.1"/>
    <property type="molecule type" value="Genomic_DNA"/>
</dbReference>
<dbReference type="AlphaFoldDB" id="B0RHP9"/>
<dbReference type="KEGG" id="cms:CMS2528"/>
<organism evidence="1 2">
    <name type="scientific">Clavibacter sepedonicus</name>
    <name type="common">Clavibacter michiganensis subsp. sepedonicus</name>
    <dbReference type="NCBI Taxonomy" id="31964"/>
    <lineage>
        <taxon>Bacteria</taxon>
        <taxon>Bacillati</taxon>
        <taxon>Actinomycetota</taxon>
        <taxon>Actinomycetes</taxon>
        <taxon>Micrococcales</taxon>
        <taxon>Microbacteriaceae</taxon>
        <taxon>Clavibacter</taxon>
    </lineage>
</organism>
<reference evidence="1 2" key="1">
    <citation type="journal article" date="2008" name="J. Bacteriol.">
        <title>Genome of the actinomycete plant pathogen Clavibacter michiganensis subsp. sepedonicus suggests recent niche adaptation.</title>
        <authorList>
            <person name="Bentley S.D."/>
            <person name="Corton C."/>
            <person name="Brown S.E."/>
            <person name="Barron A."/>
            <person name="Clark L."/>
            <person name="Doggett J."/>
            <person name="Harris B."/>
            <person name="Ormond D."/>
            <person name="Quail M.A."/>
            <person name="May G."/>
            <person name="Francis D."/>
            <person name="Knudson D."/>
            <person name="Parkhill J."/>
            <person name="Ishimaru C.A."/>
        </authorList>
    </citation>
    <scope>NUCLEOTIDE SEQUENCE [LARGE SCALE GENOMIC DNA]</scope>
    <source>
        <strain evidence="2">ATCC 33113 / DSM 20744 / JCM 9667 / LMG 2889 / ICMP 2535 / C-1</strain>
    </source>
</reference>
<evidence type="ECO:0000313" key="1">
    <source>
        <dbReference type="EMBL" id="CAQ02610.1"/>
    </source>
</evidence>
<dbReference type="InterPro" id="IPR003959">
    <property type="entry name" value="ATPase_AAA_core"/>
</dbReference>